<dbReference type="PANTHER" id="PTHR42146">
    <property type="entry name" value="3',5'-CYCLIC-NUCLEOTIDE PHOSPHODIESTERASE"/>
    <property type="match status" value="1"/>
</dbReference>
<dbReference type="Proteomes" id="UP000036202">
    <property type="component" value="Chromosome"/>
</dbReference>
<dbReference type="InterPro" id="IPR052968">
    <property type="entry name" value="Nucleotide_metab_enz"/>
</dbReference>
<protein>
    <submittedName>
        <fullName evidence="1">Phosphoesterase</fullName>
    </submittedName>
</protein>
<dbReference type="PANTHER" id="PTHR42146:SF1">
    <property type="entry name" value="OLIGORIBONUCLEASE NRNB"/>
    <property type="match status" value="1"/>
</dbReference>
<evidence type="ECO:0000313" key="2">
    <source>
        <dbReference type="Proteomes" id="UP000036202"/>
    </source>
</evidence>
<dbReference type="KEGG" id="beo:BEH_16000"/>
<dbReference type="InterPro" id="IPR038763">
    <property type="entry name" value="DHH_sf"/>
</dbReference>
<sequence>MRLFSHNDLDGVSPAILALRAFSKENVHYSCVGIYKIDEVIEEYLEENEDIEEEIYITDISVNEEVAAKLNERVQRGQKILLFDHHSSAKWLDETYEWATVKAVDEKGQKTCGTELFYHHLLKEGKLQQTSVMSEYVELVRQFDTWDWYENNNEKAKKLNHLFYLIKREDFIETVLTALDKEEEFAFTEVHETILALEQEKIDRYIHNKSHQMIKEQLEIGETQYTAGIVFAENYQSELGNALCVDDEELDFVALIDMGKRRIGFRTARDNVNLSEIAARFDGGGHPKAAGCSLGKETFDLFVLHTMFPETEA</sequence>
<reference evidence="1 2" key="1">
    <citation type="journal article" date="2015" name="PLoS ONE">
        <title>Genome Sequence of Bacillus endophyticus and Analysis of Its Companion Mechanism in the Ketogulonigenium vulgare-Bacillus Strain Consortium.</title>
        <authorList>
            <person name="Jia N."/>
            <person name="Du J."/>
            <person name="Ding M.Z."/>
            <person name="Gao F."/>
            <person name="Yuan Y.J."/>
        </authorList>
    </citation>
    <scope>NUCLEOTIDE SEQUENCE [LARGE SCALE GENOMIC DNA]</scope>
    <source>
        <strain evidence="1 2">Hbe603</strain>
    </source>
</reference>
<reference evidence="2" key="2">
    <citation type="submission" date="2015-06" db="EMBL/GenBank/DDBJ databases">
        <title>Genome Sequence of Bacillus endophyticus and Analysis of its Companion Mechanism in the Ketogulonigenium vulgare-Bacillus strain Consortium.</title>
        <authorList>
            <person name="Jia N."/>
            <person name="Du J."/>
            <person name="Ding M.-Z."/>
            <person name="Gao F."/>
            <person name="Yuan Y.-J."/>
        </authorList>
    </citation>
    <scope>NUCLEOTIDE SEQUENCE [LARGE SCALE GENOMIC DNA]</scope>
    <source>
        <strain evidence="2">Hbe603</strain>
    </source>
</reference>
<name>A0A0H4KIK1_9BACI</name>
<dbReference type="OrthoDB" id="2035301at2"/>
<dbReference type="PATRIC" id="fig|135735.6.peg.3397"/>
<dbReference type="EMBL" id="CP011974">
    <property type="protein sequence ID" value="AKO93440.1"/>
    <property type="molecule type" value="Genomic_DNA"/>
</dbReference>
<gene>
    <name evidence="1" type="ORF">BEH_16000</name>
</gene>
<accession>A0A0H4KIK1</accession>
<dbReference type="RefSeq" id="WP_046217667.1">
    <property type="nucleotide sequence ID" value="NZ_CP011974.1"/>
</dbReference>
<dbReference type="Gene3D" id="3.10.310.30">
    <property type="match status" value="1"/>
</dbReference>
<dbReference type="AlphaFoldDB" id="A0A0H4KIK1"/>
<proteinExistence type="predicted"/>
<evidence type="ECO:0000313" key="1">
    <source>
        <dbReference type="EMBL" id="AKO93440.1"/>
    </source>
</evidence>
<organism evidence="1 2">
    <name type="scientific">Priestia filamentosa</name>
    <dbReference type="NCBI Taxonomy" id="1402861"/>
    <lineage>
        <taxon>Bacteria</taxon>
        <taxon>Bacillati</taxon>
        <taxon>Bacillota</taxon>
        <taxon>Bacilli</taxon>
        <taxon>Bacillales</taxon>
        <taxon>Bacillaceae</taxon>
        <taxon>Priestia</taxon>
    </lineage>
</organism>
<keyword evidence="2" id="KW-1185">Reference proteome</keyword>
<dbReference type="SUPFAM" id="SSF64182">
    <property type="entry name" value="DHH phosphoesterases"/>
    <property type="match status" value="1"/>
</dbReference>